<dbReference type="PANTHER" id="PTHR43133:SF63">
    <property type="entry name" value="RNA POLYMERASE SIGMA FACTOR FECI-RELATED"/>
    <property type="match status" value="1"/>
</dbReference>
<evidence type="ECO:0000256" key="2">
    <source>
        <dbReference type="ARBA" id="ARBA00023015"/>
    </source>
</evidence>
<evidence type="ECO:0000313" key="8">
    <source>
        <dbReference type="Proteomes" id="UP000219621"/>
    </source>
</evidence>
<dbReference type="Pfam" id="PF04542">
    <property type="entry name" value="Sigma70_r2"/>
    <property type="match status" value="1"/>
</dbReference>
<keyword evidence="4" id="KW-0804">Transcription</keyword>
<dbReference type="Gene3D" id="1.10.10.10">
    <property type="entry name" value="Winged helix-like DNA-binding domain superfamily/Winged helix DNA-binding domain"/>
    <property type="match status" value="1"/>
</dbReference>
<dbReference type="GO" id="GO:0006352">
    <property type="term" value="P:DNA-templated transcription initiation"/>
    <property type="evidence" value="ECO:0007669"/>
    <property type="project" value="InterPro"/>
</dbReference>
<dbReference type="RefSeq" id="WP_097279463.1">
    <property type="nucleotide sequence ID" value="NZ_OCNJ01000005.1"/>
</dbReference>
<dbReference type="CDD" id="cd06171">
    <property type="entry name" value="Sigma70_r4"/>
    <property type="match status" value="1"/>
</dbReference>
<dbReference type="OrthoDB" id="9794372at2"/>
<dbReference type="InterPro" id="IPR039425">
    <property type="entry name" value="RNA_pol_sigma-70-like"/>
</dbReference>
<dbReference type="InterPro" id="IPR013325">
    <property type="entry name" value="RNA_pol_sigma_r2"/>
</dbReference>
<keyword evidence="8" id="KW-1185">Reference proteome</keyword>
<evidence type="ECO:0000256" key="4">
    <source>
        <dbReference type="ARBA" id="ARBA00023163"/>
    </source>
</evidence>
<dbReference type="InterPro" id="IPR014284">
    <property type="entry name" value="RNA_pol_sigma-70_dom"/>
</dbReference>
<name>A0A286GK98_9PROT</name>
<evidence type="ECO:0000256" key="1">
    <source>
        <dbReference type="ARBA" id="ARBA00010641"/>
    </source>
</evidence>
<dbReference type="GO" id="GO:0016987">
    <property type="term" value="F:sigma factor activity"/>
    <property type="evidence" value="ECO:0007669"/>
    <property type="project" value="UniProtKB-KW"/>
</dbReference>
<evidence type="ECO:0000313" key="7">
    <source>
        <dbReference type="EMBL" id="SOD95958.1"/>
    </source>
</evidence>
<dbReference type="InterPro" id="IPR007627">
    <property type="entry name" value="RNA_pol_sigma70_r2"/>
</dbReference>
<dbReference type="SUPFAM" id="SSF88946">
    <property type="entry name" value="Sigma2 domain of RNA polymerase sigma factors"/>
    <property type="match status" value="1"/>
</dbReference>
<dbReference type="GO" id="GO:0003677">
    <property type="term" value="F:DNA binding"/>
    <property type="evidence" value="ECO:0007669"/>
    <property type="project" value="InterPro"/>
</dbReference>
<keyword evidence="3" id="KW-0731">Sigma factor</keyword>
<evidence type="ECO:0000256" key="3">
    <source>
        <dbReference type="ARBA" id="ARBA00023082"/>
    </source>
</evidence>
<dbReference type="InterPro" id="IPR013324">
    <property type="entry name" value="RNA_pol_sigma_r3/r4-like"/>
</dbReference>
<organism evidence="7 8">
    <name type="scientific">Caenispirillum bisanense</name>
    <dbReference type="NCBI Taxonomy" id="414052"/>
    <lineage>
        <taxon>Bacteria</taxon>
        <taxon>Pseudomonadati</taxon>
        <taxon>Pseudomonadota</taxon>
        <taxon>Alphaproteobacteria</taxon>
        <taxon>Rhodospirillales</taxon>
        <taxon>Novispirillaceae</taxon>
        <taxon>Caenispirillum</taxon>
    </lineage>
</organism>
<accession>A0A286GK98</accession>
<sequence length="172" mass="19528">MPRSARHSLELVFQTHRPTLIRRLMRLVGCAATAEDLVHESYLRVVGAMERQPVEHVPSFLFQTAHNLALDHLRRQRRSDRLFDRDRSDADLAVVATTEPSPEGRAADRETVARLLAVLAELPERQRQVLLLGRVEGLSYPQIAARLGVSENTVYKDMRAALARCLVLMDNR</sequence>
<dbReference type="InterPro" id="IPR036388">
    <property type="entry name" value="WH-like_DNA-bd_sf"/>
</dbReference>
<dbReference type="Pfam" id="PF08281">
    <property type="entry name" value="Sigma70_r4_2"/>
    <property type="match status" value="1"/>
</dbReference>
<feature type="domain" description="RNA polymerase sigma factor 70 region 4 type 2" evidence="6">
    <location>
        <begin position="114"/>
        <end position="165"/>
    </location>
</feature>
<protein>
    <submittedName>
        <fullName evidence="7">RNA polymerase sigma-70 factor, ECF subfamily</fullName>
    </submittedName>
</protein>
<dbReference type="AlphaFoldDB" id="A0A286GK98"/>
<evidence type="ECO:0000259" key="6">
    <source>
        <dbReference type="Pfam" id="PF08281"/>
    </source>
</evidence>
<feature type="domain" description="RNA polymerase sigma-70 region 2" evidence="5">
    <location>
        <begin position="13"/>
        <end position="78"/>
    </location>
</feature>
<comment type="similarity">
    <text evidence="1">Belongs to the sigma-70 factor family. ECF subfamily.</text>
</comment>
<dbReference type="SUPFAM" id="SSF88659">
    <property type="entry name" value="Sigma3 and sigma4 domains of RNA polymerase sigma factors"/>
    <property type="match status" value="1"/>
</dbReference>
<reference evidence="7 8" key="1">
    <citation type="submission" date="2017-09" db="EMBL/GenBank/DDBJ databases">
        <authorList>
            <person name="Ehlers B."/>
            <person name="Leendertz F.H."/>
        </authorList>
    </citation>
    <scope>NUCLEOTIDE SEQUENCE [LARGE SCALE GENOMIC DNA]</scope>
    <source>
        <strain evidence="7 8">USBA 140</strain>
    </source>
</reference>
<dbReference type="NCBIfam" id="TIGR02937">
    <property type="entry name" value="sigma70-ECF"/>
    <property type="match status" value="1"/>
</dbReference>
<keyword evidence="2" id="KW-0805">Transcription regulation</keyword>
<dbReference type="PANTHER" id="PTHR43133">
    <property type="entry name" value="RNA POLYMERASE ECF-TYPE SIGMA FACTO"/>
    <property type="match status" value="1"/>
</dbReference>
<dbReference type="InterPro" id="IPR013249">
    <property type="entry name" value="RNA_pol_sigma70_r4_t2"/>
</dbReference>
<dbReference type="Gene3D" id="1.10.1740.10">
    <property type="match status" value="1"/>
</dbReference>
<evidence type="ECO:0000259" key="5">
    <source>
        <dbReference type="Pfam" id="PF04542"/>
    </source>
</evidence>
<gene>
    <name evidence="7" type="ORF">SAMN05421508_10581</name>
</gene>
<dbReference type="Proteomes" id="UP000219621">
    <property type="component" value="Unassembled WGS sequence"/>
</dbReference>
<dbReference type="EMBL" id="OCNJ01000005">
    <property type="protein sequence ID" value="SOD95958.1"/>
    <property type="molecule type" value="Genomic_DNA"/>
</dbReference>
<proteinExistence type="inferred from homology"/>